<dbReference type="PROSITE" id="PS01124">
    <property type="entry name" value="HTH_ARAC_FAMILY_2"/>
    <property type="match status" value="1"/>
</dbReference>
<dbReference type="SUPFAM" id="SSF46689">
    <property type="entry name" value="Homeodomain-like"/>
    <property type="match status" value="1"/>
</dbReference>
<dbReference type="AlphaFoldDB" id="A0A1K1NGI4"/>
<dbReference type="InterPro" id="IPR018060">
    <property type="entry name" value="HTH_AraC"/>
</dbReference>
<sequence length="282" mass="31924">MTTRNMLTIFTETDIFSHLNDPGQAFKPKDAIILLVTSGQLKLSCNLEEINCLENCLYFFMRGFVYSIQYMDEHFSCMGMIVPGKFFLENGVAGAIGNSFHTILANRQHPVIINQRESGALSGMLQLLKDFFIPNESLVSYNEILLYQVMSVVHTIAAFCRKYNGAQELQFKRRNVITSGFLHLLQNNIKRERSLQFYARQLTVTADYLARVVKQVTGNTAGELIDNAVIIEAKLLLANPSLSIAQVAQHMAFSDQSVFGRFFRQHTGITPSRYRSQQNVGF</sequence>
<dbReference type="InterPro" id="IPR020449">
    <property type="entry name" value="Tscrpt_reg_AraC-type_HTH"/>
</dbReference>
<protein>
    <submittedName>
        <fullName evidence="5">AraC-type DNA-binding protein</fullName>
    </submittedName>
</protein>
<feature type="domain" description="HTH araC/xylS-type" evidence="4">
    <location>
        <begin position="179"/>
        <end position="277"/>
    </location>
</feature>
<dbReference type="OrthoDB" id="1007667at2"/>
<evidence type="ECO:0000256" key="2">
    <source>
        <dbReference type="ARBA" id="ARBA00023125"/>
    </source>
</evidence>
<evidence type="ECO:0000256" key="3">
    <source>
        <dbReference type="ARBA" id="ARBA00023163"/>
    </source>
</evidence>
<dbReference type="EMBL" id="FPIZ01000003">
    <property type="protein sequence ID" value="SFW34554.1"/>
    <property type="molecule type" value="Genomic_DNA"/>
</dbReference>
<dbReference type="PANTHER" id="PTHR43280:SF32">
    <property type="entry name" value="TRANSCRIPTIONAL REGULATORY PROTEIN"/>
    <property type="match status" value="1"/>
</dbReference>
<reference evidence="5 6" key="1">
    <citation type="submission" date="2016-11" db="EMBL/GenBank/DDBJ databases">
        <authorList>
            <person name="Jaros S."/>
            <person name="Januszkiewicz K."/>
            <person name="Wedrychowicz H."/>
        </authorList>
    </citation>
    <scope>NUCLEOTIDE SEQUENCE [LARGE SCALE GENOMIC DNA]</scope>
    <source>
        <strain evidence="5 6">DSM 784</strain>
    </source>
</reference>
<dbReference type="InterPro" id="IPR009057">
    <property type="entry name" value="Homeodomain-like_sf"/>
</dbReference>
<dbReference type="GO" id="GO:0003700">
    <property type="term" value="F:DNA-binding transcription factor activity"/>
    <property type="evidence" value="ECO:0007669"/>
    <property type="project" value="InterPro"/>
</dbReference>
<dbReference type="Pfam" id="PF12833">
    <property type="entry name" value="HTH_18"/>
    <property type="match status" value="1"/>
</dbReference>
<evidence type="ECO:0000256" key="1">
    <source>
        <dbReference type="ARBA" id="ARBA00023015"/>
    </source>
</evidence>
<proteinExistence type="predicted"/>
<evidence type="ECO:0000313" key="6">
    <source>
        <dbReference type="Proteomes" id="UP000183788"/>
    </source>
</evidence>
<keyword evidence="2 5" id="KW-0238">DNA-binding</keyword>
<gene>
    <name evidence="5" type="ORF">SAMN05661012_01296</name>
</gene>
<evidence type="ECO:0000313" key="5">
    <source>
        <dbReference type="EMBL" id="SFW34554.1"/>
    </source>
</evidence>
<name>A0A1K1NGI4_9BACT</name>
<keyword evidence="1" id="KW-0805">Transcription regulation</keyword>
<accession>A0A1K1NGI4</accession>
<dbReference type="PANTHER" id="PTHR43280">
    <property type="entry name" value="ARAC-FAMILY TRANSCRIPTIONAL REGULATOR"/>
    <property type="match status" value="1"/>
</dbReference>
<dbReference type="RefSeq" id="WP_072358057.1">
    <property type="nucleotide sequence ID" value="NZ_FPIZ01000003.1"/>
</dbReference>
<keyword evidence="3" id="KW-0804">Transcription</keyword>
<dbReference type="PRINTS" id="PR00032">
    <property type="entry name" value="HTHARAC"/>
</dbReference>
<dbReference type="Proteomes" id="UP000183788">
    <property type="component" value="Unassembled WGS sequence"/>
</dbReference>
<organism evidence="5 6">
    <name type="scientific">Chitinophaga sancti</name>
    <dbReference type="NCBI Taxonomy" id="1004"/>
    <lineage>
        <taxon>Bacteria</taxon>
        <taxon>Pseudomonadati</taxon>
        <taxon>Bacteroidota</taxon>
        <taxon>Chitinophagia</taxon>
        <taxon>Chitinophagales</taxon>
        <taxon>Chitinophagaceae</taxon>
        <taxon>Chitinophaga</taxon>
    </lineage>
</organism>
<dbReference type="SMART" id="SM00342">
    <property type="entry name" value="HTH_ARAC"/>
    <property type="match status" value="1"/>
</dbReference>
<dbReference type="STRING" id="1004.SAMN05661012_01296"/>
<dbReference type="Gene3D" id="1.10.10.60">
    <property type="entry name" value="Homeodomain-like"/>
    <property type="match status" value="1"/>
</dbReference>
<evidence type="ECO:0000259" key="4">
    <source>
        <dbReference type="PROSITE" id="PS01124"/>
    </source>
</evidence>
<dbReference type="GO" id="GO:0043565">
    <property type="term" value="F:sequence-specific DNA binding"/>
    <property type="evidence" value="ECO:0007669"/>
    <property type="project" value="InterPro"/>
</dbReference>